<dbReference type="EMBL" id="AMFJ01000360">
    <property type="protein sequence ID" value="EKE28220.1"/>
    <property type="molecule type" value="Genomic_DNA"/>
</dbReference>
<dbReference type="InterPro" id="IPR014729">
    <property type="entry name" value="Rossmann-like_a/b/a_fold"/>
</dbReference>
<dbReference type="SUPFAM" id="SSF52374">
    <property type="entry name" value="Nucleotidylyl transferase"/>
    <property type="match status" value="1"/>
</dbReference>
<sequence>MNNNQIGVYVWRLCPIHIWHEYLINIMKDGYWDNFLQVLWSSNSQFSLRNFFNYGERRGFYKMRFPDQKIVWLPDYGSDSEWLLALDDILIAFGWFEDRSELMDKVTFIGWCDEDVDFFFRDWRKVDIINRFDGTTPKISATEVRDALIHNRSLNWLLHPQIHDTVRDLFQTKWEKFKKI</sequence>
<name>K2GXQ8_9BACT</name>
<protein>
    <submittedName>
        <fullName evidence="1">Uncharacterized protein</fullName>
    </submittedName>
</protein>
<proteinExistence type="predicted"/>
<comment type="caution">
    <text evidence="1">The sequence shown here is derived from an EMBL/GenBank/DDBJ whole genome shotgun (WGS) entry which is preliminary data.</text>
</comment>
<organism evidence="1">
    <name type="scientific">uncultured bacterium</name>
    <name type="common">gcode 4</name>
    <dbReference type="NCBI Taxonomy" id="1234023"/>
    <lineage>
        <taxon>Bacteria</taxon>
        <taxon>environmental samples</taxon>
    </lineage>
</organism>
<reference evidence="1" key="1">
    <citation type="journal article" date="2012" name="Science">
        <title>Fermentation, hydrogen, and sulfur metabolism in multiple uncultivated bacterial phyla.</title>
        <authorList>
            <person name="Wrighton K.C."/>
            <person name="Thomas B.C."/>
            <person name="Sharon I."/>
            <person name="Miller C.S."/>
            <person name="Castelle C.J."/>
            <person name="VerBerkmoes N.C."/>
            <person name="Wilkins M.J."/>
            <person name="Hettich R.L."/>
            <person name="Lipton M.S."/>
            <person name="Williams K.H."/>
            <person name="Long P.E."/>
            <person name="Banfield J.F."/>
        </authorList>
    </citation>
    <scope>NUCLEOTIDE SEQUENCE [LARGE SCALE GENOMIC DNA]</scope>
</reference>
<evidence type="ECO:0000313" key="1">
    <source>
        <dbReference type="EMBL" id="EKE28220.1"/>
    </source>
</evidence>
<gene>
    <name evidence="1" type="ORF">ACD_3C00086G0064</name>
</gene>
<dbReference type="Gene3D" id="3.40.50.620">
    <property type="entry name" value="HUPs"/>
    <property type="match status" value="1"/>
</dbReference>
<accession>K2GXQ8</accession>
<dbReference type="AlphaFoldDB" id="K2GXQ8"/>